<name>A0A223NX15_9SPHI</name>
<dbReference type="AlphaFoldDB" id="A0A223NX15"/>
<keyword evidence="2" id="KW-1185">Reference proteome</keyword>
<accession>A0A223NX15</accession>
<proteinExistence type="predicted"/>
<dbReference type="EMBL" id="CP022743">
    <property type="protein sequence ID" value="ASU34366.1"/>
    <property type="molecule type" value="Genomic_DNA"/>
</dbReference>
<evidence type="ECO:0000313" key="2">
    <source>
        <dbReference type="Proteomes" id="UP000215002"/>
    </source>
</evidence>
<organism evidence="1 2">
    <name type="scientific">Mucilaginibacter xinganensis</name>
    <dbReference type="NCBI Taxonomy" id="1234841"/>
    <lineage>
        <taxon>Bacteria</taxon>
        <taxon>Pseudomonadati</taxon>
        <taxon>Bacteroidota</taxon>
        <taxon>Sphingobacteriia</taxon>
        <taxon>Sphingobacteriales</taxon>
        <taxon>Sphingobacteriaceae</taxon>
        <taxon>Mucilaginibacter</taxon>
    </lineage>
</organism>
<gene>
    <name evidence="1" type="ORF">MuYL_2479</name>
</gene>
<dbReference type="KEGG" id="muc:MuYL_2479"/>
<reference evidence="1 2" key="1">
    <citation type="submission" date="2017-08" db="EMBL/GenBank/DDBJ databases">
        <title>Complete genome sequence of Mucilaginibacter sp. strain BJC16-A31.</title>
        <authorList>
            <consortium name="Henan University of Science and Technology"/>
            <person name="You X."/>
        </authorList>
    </citation>
    <scope>NUCLEOTIDE SEQUENCE [LARGE SCALE GENOMIC DNA]</scope>
    <source>
        <strain evidence="1 2">BJC16-A31</strain>
    </source>
</reference>
<sequence>MNALRNTLTQDAFWQINKALVSAFGIEGAVVLTDLIEKYYHFSDRKQTIKRDEKDWFFFTAEDIQDTFKISYKVQKRVLMELRDKNLIETKVMQVPAKVHIHLCERNVLKFLNEASIAQTSKLELPKRQYLNCPKGKTNYNNTIDNNSLFNNKEYDVFEEFVETFNKIRKAKFKPLDKLRPVFAKRLKTYSKEDILHALTNAMATQHHIDNKFNDLTPEFILREDKLEKYINYNSKKESQVKEAPAPAVIDHRTRALKPR</sequence>
<evidence type="ECO:0000313" key="1">
    <source>
        <dbReference type="EMBL" id="ASU34366.1"/>
    </source>
</evidence>
<dbReference type="RefSeq" id="WP_094570725.1">
    <property type="nucleotide sequence ID" value="NZ_CP022743.1"/>
</dbReference>
<protein>
    <submittedName>
        <fullName evidence="1">Uncharacterized protein</fullName>
    </submittedName>
</protein>
<dbReference type="Proteomes" id="UP000215002">
    <property type="component" value="Chromosome"/>
</dbReference>